<evidence type="ECO:0000256" key="5">
    <source>
        <dbReference type="ARBA" id="ARBA00023125"/>
    </source>
</evidence>
<dbReference type="SMART" id="SM00490">
    <property type="entry name" value="HELICc"/>
    <property type="match status" value="1"/>
</dbReference>
<name>A0A2P6MKJ9_ALKUR</name>
<dbReference type="CDD" id="cd17920">
    <property type="entry name" value="DEXHc_RecQ"/>
    <property type="match status" value="1"/>
</dbReference>
<dbReference type="PROSITE" id="PS00690">
    <property type="entry name" value="DEAH_ATP_HELICASE"/>
    <property type="match status" value="1"/>
</dbReference>
<dbReference type="GO" id="GO:0003677">
    <property type="term" value="F:DNA binding"/>
    <property type="evidence" value="ECO:0007669"/>
    <property type="project" value="UniProtKB-KW"/>
</dbReference>
<evidence type="ECO:0000259" key="9">
    <source>
        <dbReference type="PROSITE" id="PS51194"/>
    </source>
</evidence>
<dbReference type="Pfam" id="PF16124">
    <property type="entry name" value="RecQ_Zn_bind"/>
    <property type="match status" value="1"/>
</dbReference>
<dbReference type="GO" id="GO:0006310">
    <property type="term" value="P:DNA recombination"/>
    <property type="evidence" value="ECO:0007669"/>
    <property type="project" value="InterPro"/>
</dbReference>
<dbReference type="GO" id="GO:0005524">
    <property type="term" value="F:ATP binding"/>
    <property type="evidence" value="ECO:0007669"/>
    <property type="project" value="UniProtKB-KW"/>
</dbReference>
<evidence type="ECO:0000256" key="3">
    <source>
        <dbReference type="ARBA" id="ARBA00022806"/>
    </source>
</evidence>
<accession>A0A2P6MKJ9</accession>
<keyword evidence="4" id="KW-0067">ATP-binding</keyword>
<dbReference type="InterPro" id="IPR027417">
    <property type="entry name" value="P-loop_NTPase"/>
</dbReference>
<dbReference type="InterPro" id="IPR011545">
    <property type="entry name" value="DEAD/DEAH_box_helicase_dom"/>
</dbReference>
<reference evidence="10 11" key="1">
    <citation type="submission" date="2018-03" db="EMBL/GenBank/DDBJ databases">
        <title>Bacillus urumqiensis sp. nov., a moderately haloalkaliphilic bacterium isolated from a salt lake.</title>
        <authorList>
            <person name="Zhao B."/>
            <person name="Liao Z."/>
        </authorList>
    </citation>
    <scope>NUCLEOTIDE SEQUENCE [LARGE SCALE GENOMIC DNA]</scope>
    <source>
        <strain evidence="10 11">BZ-SZ-XJ18</strain>
    </source>
</reference>
<dbReference type="NCBIfam" id="TIGR00614">
    <property type="entry name" value="recQ_fam"/>
    <property type="match status" value="1"/>
</dbReference>
<dbReference type="PANTHER" id="PTHR13710:SF84">
    <property type="entry name" value="ATP-DEPENDENT DNA HELICASE RECS-RELATED"/>
    <property type="match status" value="1"/>
</dbReference>
<dbReference type="PROSITE" id="PS51192">
    <property type="entry name" value="HELICASE_ATP_BIND_1"/>
    <property type="match status" value="1"/>
</dbReference>
<dbReference type="GO" id="GO:0005737">
    <property type="term" value="C:cytoplasm"/>
    <property type="evidence" value="ECO:0007669"/>
    <property type="project" value="TreeGrafter"/>
</dbReference>
<sequence>MLKDAGFTSFRPGQEEVIRSVMKGEDTLAVLPTGGGKTLCYDLPSRMLQGLTVVVSPLVSLMQDQVTQLQSQGRRRVESLTGQLSFQEKKDILYRLPQLNMLFLSPEMLQSERIKERLKQLTISLFVVDEAHCISQWGHEFRPDYKSLAGVIEELHRPVVLALTATATPQVEADIKELLKLNHPFIYRRSVNRRNIFLEAVKVENREEKWERLEREMEALPKPMIIYTGTRKEAEEAAAKAGRNFSAACYHAGMSPEERRAVQLQFVEGSVSVLAATNAFGMGINKKDIRSVVHLYLPPSLEQYVQETGRAGRDGSDSIAVLLAGPEEERLQMHLIQSALPEKSDLFRYMLPVFQQQIDFPHETLPFPEVVNRTAEHHFEQSGLLKNGRFQRVPEREDIDRLGSIYEARRRIKLRQFEKMLSFYTDTECLRKQILRYFQEEAEAQQNCCSVCGLRPEIASSQLFFSNEETGWENRLIQLFYPERRHEIT</sequence>
<gene>
    <name evidence="10" type="ORF">C6I21_02350</name>
</gene>
<dbReference type="GO" id="GO:0016787">
    <property type="term" value="F:hydrolase activity"/>
    <property type="evidence" value="ECO:0007669"/>
    <property type="project" value="UniProtKB-KW"/>
</dbReference>
<proteinExistence type="predicted"/>
<dbReference type="Pfam" id="PF00270">
    <property type="entry name" value="DEAD"/>
    <property type="match status" value="1"/>
</dbReference>
<dbReference type="PROSITE" id="PS51194">
    <property type="entry name" value="HELICASE_CTER"/>
    <property type="match status" value="1"/>
</dbReference>
<dbReference type="AlphaFoldDB" id="A0A2P6MKJ9"/>
<keyword evidence="1" id="KW-0547">Nucleotide-binding</keyword>
<protein>
    <recommendedName>
        <fullName evidence="6">ATP-dependent DNA helicase RecQ</fullName>
    </recommendedName>
    <alternativeName>
        <fullName evidence="7">DNA 3'-5' helicase RecQ</fullName>
    </alternativeName>
</protein>
<evidence type="ECO:0000256" key="1">
    <source>
        <dbReference type="ARBA" id="ARBA00022741"/>
    </source>
</evidence>
<dbReference type="Pfam" id="PF00271">
    <property type="entry name" value="Helicase_C"/>
    <property type="match status" value="1"/>
</dbReference>
<evidence type="ECO:0000256" key="4">
    <source>
        <dbReference type="ARBA" id="ARBA00022840"/>
    </source>
</evidence>
<dbReference type="InterPro" id="IPR014001">
    <property type="entry name" value="Helicase_ATP-bd"/>
</dbReference>
<dbReference type="Proteomes" id="UP000243650">
    <property type="component" value="Unassembled WGS sequence"/>
</dbReference>
<evidence type="ECO:0000256" key="6">
    <source>
        <dbReference type="ARBA" id="ARBA00044535"/>
    </source>
</evidence>
<organism evidence="10 11">
    <name type="scientific">Alkalicoccus urumqiensis</name>
    <name type="common">Bacillus urumqiensis</name>
    <dbReference type="NCBI Taxonomy" id="1548213"/>
    <lineage>
        <taxon>Bacteria</taxon>
        <taxon>Bacillati</taxon>
        <taxon>Bacillota</taxon>
        <taxon>Bacilli</taxon>
        <taxon>Bacillales</taxon>
        <taxon>Bacillaceae</taxon>
        <taxon>Alkalicoccus</taxon>
    </lineage>
</organism>
<dbReference type="EMBL" id="PVNS01000002">
    <property type="protein sequence ID" value="PRO66783.1"/>
    <property type="molecule type" value="Genomic_DNA"/>
</dbReference>
<feature type="domain" description="Helicase C-terminal" evidence="9">
    <location>
        <begin position="212"/>
        <end position="359"/>
    </location>
</feature>
<dbReference type="GO" id="GO:0043590">
    <property type="term" value="C:bacterial nucleoid"/>
    <property type="evidence" value="ECO:0007669"/>
    <property type="project" value="TreeGrafter"/>
</dbReference>
<dbReference type="GO" id="GO:0043138">
    <property type="term" value="F:3'-5' DNA helicase activity"/>
    <property type="evidence" value="ECO:0007669"/>
    <property type="project" value="TreeGrafter"/>
</dbReference>
<dbReference type="RefSeq" id="WP_105957819.1">
    <property type="nucleotide sequence ID" value="NZ_PVNS01000002.1"/>
</dbReference>
<dbReference type="SUPFAM" id="SSF52540">
    <property type="entry name" value="P-loop containing nucleoside triphosphate hydrolases"/>
    <property type="match status" value="1"/>
</dbReference>
<evidence type="ECO:0000256" key="2">
    <source>
        <dbReference type="ARBA" id="ARBA00022801"/>
    </source>
</evidence>
<keyword evidence="3 10" id="KW-0347">Helicase</keyword>
<dbReference type="InterPro" id="IPR004589">
    <property type="entry name" value="DNA_helicase_ATP-dep_RecQ"/>
</dbReference>
<dbReference type="SMART" id="SM00487">
    <property type="entry name" value="DEXDc"/>
    <property type="match status" value="1"/>
</dbReference>
<dbReference type="GO" id="GO:0006281">
    <property type="term" value="P:DNA repair"/>
    <property type="evidence" value="ECO:0007669"/>
    <property type="project" value="TreeGrafter"/>
</dbReference>
<dbReference type="Gene3D" id="3.40.50.300">
    <property type="entry name" value="P-loop containing nucleotide triphosphate hydrolases"/>
    <property type="match status" value="2"/>
</dbReference>
<keyword evidence="2" id="KW-0378">Hydrolase</keyword>
<evidence type="ECO:0000313" key="10">
    <source>
        <dbReference type="EMBL" id="PRO66783.1"/>
    </source>
</evidence>
<feature type="domain" description="Helicase ATP-binding" evidence="8">
    <location>
        <begin position="18"/>
        <end position="185"/>
    </location>
</feature>
<evidence type="ECO:0000259" key="8">
    <source>
        <dbReference type="PROSITE" id="PS51192"/>
    </source>
</evidence>
<dbReference type="InterPro" id="IPR001650">
    <property type="entry name" value="Helicase_C-like"/>
</dbReference>
<keyword evidence="11" id="KW-1185">Reference proteome</keyword>
<keyword evidence="5" id="KW-0238">DNA-binding</keyword>
<evidence type="ECO:0000256" key="7">
    <source>
        <dbReference type="ARBA" id="ARBA00044550"/>
    </source>
</evidence>
<dbReference type="InterPro" id="IPR032284">
    <property type="entry name" value="RecQ_Zn-bd"/>
</dbReference>
<dbReference type="GO" id="GO:0009378">
    <property type="term" value="F:four-way junction helicase activity"/>
    <property type="evidence" value="ECO:0007669"/>
    <property type="project" value="TreeGrafter"/>
</dbReference>
<evidence type="ECO:0000313" key="11">
    <source>
        <dbReference type="Proteomes" id="UP000243650"/>
    </source>
</evidence>
<dbReference type="InterPro" id="IPR002464">
    <property type="entry name" value="DNA/RNA_helicase_DEAH_CS"/>
</dbReference>
<comment type="caution">
    <text evidence="10">The sequence shown here is derived from an EMBL/GenBank/DDBJ whole genome shotgun (WGS) entry which is preliminary data.</text>
</comment>
<dbReference type="FunFam" id="3.40.50.300:FF:001389">
    <property type="entry name" value="ATP-dependent DNA helicase RecQ"/>
    <property type="match status" value="1"/>
</dbReference>
<dbReference type="PANTHER" id="PTHR13710">
    <property type="entry name" value="DNA HELICASE RECQ FAMILY MEMBER"/>
    <property type="match status" value="1"/>
</dbReference>
<dbReference type="GO" id="GO:0030894">
    <property type="term" value="C:replisome"/>
    <property type="evidence" value="ECO:0007669"/>
    <property type="project" value="TreeGrafter"/>
</dbReference>